<feature type="domain" description="ABC transporter" evidence="6">
    <location>
        <begin position="327"/>
        <end position="541"/>
    </location>
</feature>
<gene>
    <name evidence="7" type="primary">ydiF</name>
    <name evidence="7" type="ORF">bsdtb5_15260</name>
</gene>
<dbReference type="Pfam" id="PF00005">
    <property type="entry name" value="ABC_tran"/>
    <property type="match status" value="2"/>
</dbReference>
<evidence type="ECO:0000256" key="4">
    <source>
        <dbReference type="SAM" id="Coils"/>
    </source>
</evidence>
<dbReference type="InterPro" id="IPR032781">
    <property type="entry name" value="ABC_tran_Xtn"/>
</dbReference>
<keyword evidence="4" id="KW-0175">Coiled coil</keyword>
<dbReference type="Pfam" id="PF12848">
    <property type="entry name" value="ABC_tran_Xtn"/>
    <property type="match status" value="1"/>
</dbReference>
<evidence type="ECO:0000313" key="8">
    <source>
        <dbReference type="Proteomes" id="UP000595897"/>
    </source>
</evidence>
<sequence length="643" mass="74741">MLYKINNGAVRFGAETILENINFEIRDTEKIAVVGRNGGGKTTLLKLIAGEVDLSKRDSDEDIYIAKAGKPEIGYLKQTAFEDDTISMEREVRKAFQTILDMKAKMEQLVHIMEQDNSEQNIQAYTNLEERFNYLGGYYFEKEYEVVIKKFGFTEDDKKKPLSDFSGGQRTKIAFIKLLLSKPDILLLDEPTNHLDVSTVEWLEEYLKSYKRAVVIVSHDRMFLDKVVDVVYEIEYKTSKRYPGNYTDFVNRKRENWEKQLKDYTAQQKEIERLNTIVEKYKNTPTKVAMTRSKLKQIEHMDKIEAPDRYDLKAFHASFMPREETGNDVLSVRNLEIGYDNVLSKVSIDIKKGKKVGILGGNGLGKSTFLKTLVKQLDPLGGDFSFGVHVQIGYFDQQMAQYTSEKTVLDDYWDEFPNLMQQEIRSDLGAFLFSQDEVFKKVSMLSGGEKVRLALCRIFKRRPNFLILDEPTNHMDIVGKEALEAMLKAYTGTVLFVSHDRYFIKEVADHLLVFEQGEVKYYPYGYEEYMEDIAKRKEGMDDFSNENTGVNQLSDINSAKEKYRNNPGKEKAKKERKIKKIEELIKECEDRIEYLNNDLSNSDYASDYIKLDEIHKNISKEEEELLAYMEEWDQLQLEIESLD</sequence>
<dbReference type="InterPro" id="IPR051309">
    <property type="entry name" value="ABCF_ATPase"/>
</dbReference>
<reference evidence="7 8" key="1">
    <citation type="submission" date="2020-11" db="EMBL/GenBank/DDBJ databases">
        <title>Draft genome sequencing of a Lachnospiraceae strain isolated from anoxic soil subjected to BSD treatment.</title>
        <authorList>
            <person name="Uek A."/>
            <person name="Tonouchi A."/>
        </authorList>
    </citation>
    <scope>NUCLEOTIDE SEQUENCE [LARGE SCALE GENOMIC DNA]</scope>
    <source>
        <strain evidence="7 8">TB5</strain>
    </source>
</reference>
<dbReference type="CDD" id="cd03221">
    <property type="entry name" value="ABCF_EF-3"/>
    <property type="match status" value="2"/>
</dbReference>
<dbReference type="PROSITE" id="PS50893">
    <property type="entry name" value="ABC_TRANSPORTER_2"/>
    <property type="match status" value="2"/>
</dbReference>
<dbReference type="RefSeq" id="WP_271715466.1">
    <property type="nucleotide sequence ID" value="NZ_AP024169.1"/>
</dbReference>
<dbReference type="InterPro" id="IPR003439">
    <property type="entry name" value="ABC_transporter-like_ATP-bd"/>
</dbReference>
<organism evidence="7 8">
    <name type="scientific">Anaeromicropila herbilytica</name>
    <dbReference type="NCBI Taxonomy" id="2785025"/>
    <lineage>
        <taxon>Bacteria</taxon>
        <taxon>Bacillati</taxon>
        <taxon>Bacillota</taxon>
        <taxon>Clostridia</taxon>
        <taxon>Lachnospirales</taxon>
        <taxon>Lachnospiraceae</taxon>
        <taxon>Anaeromicropila</taxon>
    </lineage>
</organism>
<evidence type="ECO:0000256" key="3">
    <source>
        <dbReference type="ARBA" id="ARBA00022840"/>
    </source>
</evidence>
<dbReference type="KEGG" id="ahb:bsdtb5_15260"/>
<name>A0A7R7ICU3_9FIRM</name>
<dbReference type="InterPro" id="IPR027417">
    <property type="entry name" value="P-loop_NTPase"/>
</dbReference>
<dbReference type="Pfam" id="PF16326">
    <property type="entry name" value="ABC_tran_CTD"/>
    <property type="match status" value="1"/>
</dbReference>
<evidence type="ECO:0000256" key="5">
    <source>
        <dbReference type="SAM" id="MobiDB-lite"/>
    </source>
</evidence>
<dbReference type="PANTHER" id="PTHR42855">
    <property type="entry name" value="ABC TRANSPORTER ATP-BINDING SUBUNIT"/>
    <property type="match status" value="1"/>
</dbReference>
<dbReference type="SUPFAM" id="SSF52540">
    <property type="entry name" value="P-loop containing nucleoside triphosphate hydrolases"/>
    <property type="match status" value="2"/>
</dbReference>
<dbReference type="Gene3D" id="1.10.287.380">
    <property type="entry name" value="Valyl-tRNA synthetase, C-terminal domain"/>
    <property type="match status" value="1"/>
</dbReference>
<keyword evidence="1" id="KW-0677">Repeat</keyword>
<dbReference type="SMART" id="SM00382">
    <property type="entry name" value="AAA"/>
    <property type="match status" value="2"/>
</dbReference>
<feature type="region of interest" description="Disordered" evidence="5">
    <location>
        <begin position="544"/>
        <end position="572"/>
    </location>
</feature>
<feature type="domain" description="ABC transporter" evidence="6">
    <location>
        <begin position="3"/>
        <end position="261"/>
    </location>
</feature>
<dbReference type="InterPro" id="IPR017871">
    <property type="entry name" value="ABC_transporter-like_CS"/>
</dbReference>
<dbReference type="Gene3D" id="3.40.50.300">
    <property type="entry name" value="P-loop containing nucleotide triphosphate hydrolases"/>
    <property type="match status" value="2"/>
</dbReference>
<evidence type="ECO:0000259" key="6">
    <source>
        <dbReference type="PROSITE" id="PS50893"/>
    </source>
</evidence>
<keyword evidence="2" id="KW-0547">Nucleotide-binding</keyword>
<dbReference type="InterPro" id="IPR032524">
    <property type="entry name" value="ABC_tran_C"/>
</dbReference>
<dbReference type="GO" id="GO:0005524">
    <property type="term" value="F:ATP binding"/>
    <property type="evidence" value="ECO:0007669"/>
    <property type="project" value="UniProtKB-KW"/>
</dbReference>
<proteinExistence type="predicted"/>
<protein>
    <submittedName>
        <fullName evidence="7">Putative ABC transporter ATP-binding protein YdiF</fullName>
    </submittedName>
</protein>
<dbReference type="PROSITE" id="PS00211">
    <property type="entry name" value="ABC_TRANSPORTER_1"/>
    <property type="match status" value="2"/>
</dbReference>
<dbReference type="Proteomes" id="UP000595897">
    <property type="component" value="Chromosome"/>
</dbReference>
<dbReference type="InterPro" id="IPR037118">
    <property type="entry name" value="Val-tRNA_synth_C_sf"/>
</dbReference>
<feature type="coiled-coil region" evidence="4">
    <location>
        <begin position="247"/>
        <end position="284"/>
    </location>
</feature>
<dbReference type="GO" id="GO:0003677">
    <property type="term" value="F:DNA binding"/>
    <property type="evidence" value="ECO:0007669"/>
    <property type="project" value="InterPro"/>
</dbReference>
<accession>A0A7R7ICU3</accession>
<dbReference type="PANTHER" id="PTHR42855:SF2">
    <property type="entry name" value="DRUG RESISTANCE ABC TRANSPORTER,ATP-BINDING PROTEIN"/>
    <property type="match status" value="1"/>
</dbReference>
<evidence type="ECO:0000313" key="7">
    <source>
        <dbReference type="EMBL" id="BCN30231.1"/>
    </source>
</evidence>
<evidence type="ECO:0000256" key="1">
    <source>
        <dbReference type="ARBA" id="ARBA00022737"/>
    </source>
</evidence>
<dbReference type="FunFam" id="3.40.50.300:FF:000011">
    <property type="entry name" value="Putative ABC transporter ATP-binding component"/>
    <property type="match status" value="1"/>
</dbReference>
<dbReference type="InterPro" id="IPR003593">
    <property type="entry name" value="AAA+_ATPase"/>
</dbReference>
<evidence type="ECO:0000256" key="2">
    <source>
        <dbReference type="ARBA" id="ARBA00022741"/>
    </source>
</evidence>
<dbReference type="EMBL" id="AP024169">
    <property type="protein sequence ID" value="BCN30231.1"/>
    <property type="molecule type" value="Genomic_DNA"/>
</dbReference>
<keyword evidence="8" id="KW-1185">Reference proteome</keyword>
<keyword evidence="3 7" id="KW-0067">ATP-binding</keyword>
<dbReference type="FunFam" id="3.40.50.300:FF:000309">
    <property type="entry name" value="ABC transporter ATP-binding protein"/>
    <property type="match status" value="1"/>
</dbReference>
<feature type="compositionally biased region" description="Basic and acidic residues" evidence="5">
    <location>
        <begin position="558"/>
        <end position="572"/>
    </location>
</feature>
<dbReference type="GO" id="GO:0016887">
    <property type="term" value="F:ATP hydrolysis activity"/>
    <property type="evidence" value="ECO:0007669"/>
    <property type="project" value="InterPro"/>
</dbReference>
<dbReference type="AlphaFoldDB" id="A0A7R7ICU3"/>
<feature type="compositionally biased region" description="Polar residues" evidence="5">
    <location>
        <begin position="545"/>
        <end position="557"/>
    </location>
</feature>